<dbReference type="InterPro" id="IPR036768">
    <property type="entry name" value="PolIII_chi_sf"/>
</dbReference>
<dbReference type="NCBIfam" id="NF004347">
    <property type="entry name" value="PRK05728.1-4"/>
    <property type="match status" value="1"/>
</dbReference>
<dbReference type="EC" id="2.7.7.7" evidence="1"/>
<dbReference type="PANTHER" id="PTHR38767:SF1">
    <property type="entry name" value="DNA POLYMERASE III SUBUNIT CHI"/>
    <property type="match status" value="1"/>
</dbReference>
<dbReference type="GO" id="GO:0032298">
    <property type="term" value="P:positive regulation of DNA-templated DNA replication initiation"/>
    <property type="evidence" value="ECO:0007669"/>
    <property type="project" value="TreeGrafter"/>
</dbReference>
<name>A0A840SMS9_9RHOB</name>
<dbReference type="RefSeq" id="WP_184148918.1">
    <property type="nucleotide sequence ID" value="NZ_JACHFM010000002.1"/>
</dbReference>
<evidence type="ECO:0000313" key="1">
    <source>
        <dbReference type="EMBL" id="MBB5222304.1"/>
    </source>
</evidence>
<reference evidence="1 2" key="1">
    <citation type="submission" date="2020-08" db="EMBL/GenBank/DDBJ databases">
        <title>Genomic Encyclopedia of Type Strains, Phase IV (KMG-IV): sequencing the most valuable type-strain genomes for metagenomic binning, comparative biology and taxonomic classification.</title>
        <authorList>
            <person name="Goeker M."/>
        </authorList>
    </citation>
    <scope>NUCLEOTIDE SEQUENCE [LARGE SCALE GENOMIC DNA]</scope>
    <source>
        <strain evidence="1 2">DSM 101730</strain>
    </source>
</reference>
<accession>A0A840SMS9</accession>
<evidence type="ECO:0000313" key="2">
    <source>
        <dbReference type="Proteomes" id="UP000549457"/>
    </source>
</evidence>
<dbReference type="Gene3D" id="3.40.50.10110">
    <property type="entry name" value="DNA polymerase III subunit chi"/>
    <property type="match status" value="1"/>
</dbReference>
<comment type="caution">
    <text evidence="1">The sequence shown here is derived from an EMBL/GenBank/DDBJ whole genome shotgun (WGS) entry which is preliminary data.</text>
</comment>
<dbReference type="GO" id="GO:0003677">
    <property type="term" value="F:DNA binding"/>
    <property type="evidence" value="ECO:0007669"/>
    <property type="project" value="InterPro"/>
</dbReference>
<gene>
    <name evidence="1" type="ORF">HNP73_002240</name>
</gene>
<keyword evidence="2" id="KW-1185">Reference proteome</keyword>
<dbReference type="Proteomes" id="UP000549457">
    <property type="component" value="Unassembled WGS sequence"/>
</dbReference>
<keyword evidence="1" id="KW-0548">Nucleotidyltransferase</keyword>
<dbReference type="EMBL" id="JACHFM010000002">
    <property type="protein sequence ID" value="MBB5222304.1"/>
    <property type="molecule type" value="Genomic_DNA"/>
</dbReference>
<keyword evidence="1" id="KW-0808">Transferase</keyword>
<dbReference type="PANTHER" id="PTHR38767">
    <property type="entry name" value="DNA POLYMERASE III SUBUNIT CHI"/>
    <property type="match status" value="1"/>
</dbReference>
<dbReference type="SUPFAM" id="SSF102400">
    <property type="entry name" value="DNA polymerase III chi subunit"/>
    <property type="match status" value="1"/>
</dbReference>
<dbReference type="AlphaFoldDB" id="A0A840SMS9"/>
<organism evidence="1 2">
    <name type="scientific">Amaricoccus macauensis</name>
    <dbReference type="NCBI Taxonomy" id="57001"/>
    <lineage>
        <taxon>Bacteria</taxon>
        <taxon>Pseudomonadati</taxon>
        <taxon>Pseudomonadota</taxon>
        <taxon>Alphaproteobacteria</taxon>
        <taxon>Rhodobacterales</taxon>
        <taxon>Paracoccaceae</taxon>
        <taxon>Amaricoccus</taxon>
    </lineage>
</organism>
<dbReference type="InterPro" id="IPR007459">
    <property type="entry name" value="DNA_pol3_chi"/>
</dbReference>
<protein>
    <submittedName>
        <fullName evidence="1">DNA polymerase-3 subunit chi</fullName>
        <ecNumber evidence="1">2.7.7.7</ecNumber>
    </submittedName>
</protein>
<dbReference type="GO" id="GO:0003887">
    <property type="term" value="F:DNA-directed DNA polymerase activity"/>
    <property type="evidence" value="ECO:0007669"/>
    <property type="project" value="UniProtKB-EC"/>
</dbReference>
<proteinExistence type="predicted"/>
<sequence length="150" mass="16314">MAEVLFYHLTASPLEVTLPDLLERSLGRGWRVVVRVGSATTLAALDAGLWTWRDDSFLPHGTAALGHAAAQPIYLTAGDEVPNRADVLMLVDGARATPTEMAGFARTCLIFDGTDERAVETARGDWRAVKAAALPAKYWAQEHGRWVQKA</sequence>
<dbReference type="GO" id="GO:0006260">
    <property type="term" value="P:DNA replication"/>
    <property type="evidence" value="ECO:0007669"/>
    <property type="project" value="InterPro"/>
</dbReference>
<dbReference type="Pfam" id="PF04364">
    <property type="entry name" value="DNA_pol3_chi"/>
    <property type="match status" value="1"/>
</dbReference>